<accession>A0A6J4EGF1</accession>
<sequence length="70" mass="8014">MSECKWALQVNWGGNRSDIAATISLQRTREAARTLRRMFISGGQKPCDVKIYKVKHTNGVMQIDTNVNYR</sequence>
<reference evidence="1 2" key="1">
    <citation type="submission" date="2020-06" db="EMBL/GenBank/DDBJ databases">
        <title>Complete Genome Sequence of the phage EK010 isolated from swine sewage.</title>
        <authorList>
            <person name="Shahin K."/>
            <person name="Bao H."/>
            <person name="Soleimani-Delfan A."/>
            <person name="Wang R."/>
        </authorList>
    </citation>
    <scope>NUCLEOTIDE SEQUENCE [LARGE SCALE GENOMIC DNA]</scope>
</reference>
<dbReference type="GeneID" id="77949258"/>
<dbReference type="RefSeq" id="YP_010672968.1">
    <property type="nucleotide sequence ID" value="NC_070981.1"/>
</dbReference>
<evidence type="ECO:0000313" key="2">
    <source>
        <dbReference type="Proteomes" id="UP000505302"/>
    </source>
</evidence>
<organism evidence="1 2">
    <name type="scientific">Escherichia phage EK010</name>
    <dbReference type="NCBI Taxonomy" id="2742112"/>
    <lineage>
        <taxon>Viruses</taxon>
        <taxon>Duplodnaviria</taxon>
        <taxon>Heunggongvirae</taxon>
        <taxon>Uroviricota</taxon>
        <taxon>Caudoviricetes</taxon>
        <taxon>Mktvariviridae</taxon>
        <taxon>Gordonclarkvirinae</taxon>
        <taxon>Suseptimavirus</taxon>
        <taxon>Suseptimavirus EK010</taxon>
    </lineage>
</organism>
<proteinExistence type="predicted"/>
<name>A0A6J4EGF1_9CAUD</name>
<evidence type="ECO:0000313" key="1">
    <source>
        <dbReference type="EMBL" id="BCG44984.1"/>
    </source>
</evidence>
<dbReference type="Proteomes" id="UP000505302">
    <property type="component" value="Segment"/>
</dbReference>
<keyword evidence="2" id="KW-1185">Reference proteome</keyword>
<dbReference type="KEGG" id="vg:77949258"/>
<protein>
    <submittedName>
        <fullName evidence="1">Uncharacterized protein</fullName>
    </submittedName>
</protein>
<dbReference type="EMBL" id="LC553734">
    <property type="protein sequence ID" value="BCG44984.1"/>
    <property type="molecule type" value="Genomic_DNA"/>
</dbReference>